<dbReference type="GO" id="GO:0051726">
    <property type="term" value="P:regulation of cell cycle"/>
    <property type="evidence" value="ECO:0007669"/>
    <property type="project" value="TreeGrafter"/>
</dbReference>
<feature type="compositionally biased region" description="Polar residues" evidence="4">
    <location>
        <begin position="177"/>
        <end position="201"/>
    </location>
</feature>
<evidence type="ECO:0000256" key="1">
    <source>
        <dbReference type="ARBA" id="ARBA00022723"/>
    </source>
</evidence>
<protein>
    <recommendedName>
        <fullName evidence="7">RING-type domain-containing protein</fullName>
    </recommendedName>
</protein>
<dbReference type="SMART" id="SM00238">
    <property type="entry name" value="BIR"/>
    <property type="match status" value="2"/>
</dbReference>
<dbReference type="PANTHER" id="PTHR10044">
    <property type="entry name" value="INHIBITOR OF APOPTOSIS"/>
    <property type="match status" value="1"/>
</dbReference>
<dbReference type="CDD" id="cd00022">
    <property type="entry name" value="BIR"/>
    <property type="match status" value="1"/>
</dbReference>
<dbReference type="InterPro" id="IPR050784">
    <property type="entry name" value="IAP"/>
</dbReference>
<dbReference type="SUPFAM" id="SSF57924">
    <property type="entry name" value="Inhibitor of apoptosis (IAP) repeat"/>
    <property type="match status" value="2"/>
</dbReference>
<dbReference type="GO" id="GO:0043027">
    <property type="term" value="F:cysteine-type endopeptidase inhibitor activity involved in apoptotic process"/>
    <property type="evidence" value="ECO:0007669"/>
    <property type="project" value="TreeGrafter"/>
</dbReference>
<organism evidence="5 6">
    <name type="scientific">Pomacea canaliculata</name>
    <name type="common">Golden apple snail</name>
    <dbReference type="NCBI Taxonomy" id="400727"/>
    <lineage>
        <taxon>Eukaryota</taxon>
        <taxon>Metazoa</taxon>
        <taxon>Spiralia</taxon>
        <taxon>Lophotrochozoa</taxon>
        <taxon>Mollusca</taxon>
        <taxon>Gastropoda</taxon>
        <taxon>Caenogastropoda</taxon>
        <taxon>Architaenioglossa</taxon>
        <taxon>Ampullarioidea</taxon>
        <taxon>Ampullariidae</taxon>
        <taxon>Pomacea</taxon>
    </lineage>
</organism>
<keyword evidence="3" id="KW-0862">Zinc</keyword>
<dbReference type="Pfam" id="PF13920">
    <property type="entry name" value="zf-C3HC4_3"/>
    <property type="match status" value="1"/>
</dbReference>
<evidence type="ECO:0000313" key="6">
    <source>
        <dbReference type="Proteomes" id="UP000245119"/>
    </source>
</evidence>
<dbReference type="EMBL" id="PZQS01000006">
    <property type="protein sequence ID" value="PVD28235.1"/>
    <property type="molecule type" value="Genomic_DNA"/>
</dbReference>
<keyword evidence="2" id="KW-0863">Zinc-finger</keyword>
<feature type="compositionally biased region" description="Polar residues" evidence="4">
    <location>
        <begin position="130"/>
        <end position="142"/>
    </location>
</feature>
<feature type="region of interest" description="Disordered" evidence="4">
    <location>
        <begin position="111"/>
        <end position="201"/>
    </location>
</feature>
<evidence type="ECO:0000256" key="2">
    <source>
        <dbReference type="ARBA" id="ARBA00022771"/>
    </source>
</evidence>
<dbReference type="STRING" id="400727.A0A2T7P484"/>
<dbReference type="OrthoDB" id="6277425at2759"/>
<feature type="compositionally biased region" description="Low complexity" evidence="4">
    <location>
        <begin position="143"/>
        <end position="158"/>
    </location>
</feature>
<dbReference type="Gene3D" id="3.30.40.10">
    <property type="entry name" value="Zinc/RING finger domain, C3HC4 (zinc finger)"/>
    <property type="match status" value="1"/>
</dbReference>
<proteinExistence type="predicted"/>
<keyword evidence="6" id="KW-1185">Reference proteome</keyword>
<feature type="compositionally biased region" description="Polar residues" evidence="4">
    <location>
        <begin position="159"/>
        <end position="169"/>
    </location>
</feature>
<evidence type="ECO:0008006" key="7">
    <source>
        <dbReference type="Google" id="ProtNLM"/>
    </source>
</evidence>
<dbReference type="FunFam" id="1.10.1170.10:FF:000002">
    <property type="entry name" value="Baculoviral IAP repeat containing 7"/>
    <property type="match status" value="1"/>
</dbReference>
<sequence length="498" mass="54710">MAVDRNNDMRDELVRLGTFNRYNRKVPQGIWFVKLAAAGFYLCLGDKVKCAFCEAEMELETFKGRNPLAVHREQSPHCPLVLDENTDNRTVQKAGHTSSLLMISSLRAGDSHDRCESQHVGSGVPEDPTESSTGSLVRSLSRGSASLSEPSQLSSGSATMSTGQQSRHSSTSDRFTESGVNSGEGQSQERSMPSITGGQSFTANLYLPEGATVPQSARPVQENFVATSLPAHGNLTDGSLPSQLSASNQGEKKIRDSFHSLPKLLQDRDRKQTGSRPEDREQRPKRPDLAVTTSRISTFSLWPHKDSHPPEEMAEAGFYYTGHDDLARCFFCKGGLKTWSPELRPWVQHAQWFPKCPFVLQAQGSEYVQAVQALKDKVDVALNTNSDHWTTQNLNKTISIDDDFSRGKGTSQVTPDKTSAGASNAENVNTREDFTESRLNSQELSSRAGELERLEAEEATILFLPCGHLVACAQCAPALRTCAICRQRVSGTVRIETD</sequence>
<dbReference type="GO" id="GO:0043066">
    <property type="term" value="P:negative regulation of apoptotic process"/>
    <property type="evidence" value="ECO:0007669"/>
    <property type="project" value="TreeGrafter"/>
</dbReference>
<dbReference type="GO" id="GO:0005737">
    <property type="term" value="C:cytoplasm"/>
    <property type="evidence" value="ECO:0007669"/>
    <property type="project" value="TreeGrafter"/>
</dbReference>
<comment type="caution">
    <text evidence="5">The sequence shown here is derived from an EMBL/GenBank/DDBJ whole genome shotgun (WGS) entry which is preliminary data.</text>
</comment>
<evidence type="ECO:0000313" key="5">
    <source>
        <dbReference type="EMBL" id="PVD28235.1"/>
    </source>
</evidence>
<dbReference type="InterPro" id="IPR013083">
    <property type="entry name" value="Znf_RING/FYVE/PHD"/>
</dbReference>
<accession>A0A2T7P484</accession>
<feature type="region of interest" description="Disordered" evidence="4">
    <location>
        <begin position="405"/>
        <end position="442"/>
    </location>
</feature>
<dbReference type="GO" id="GO:0031398">
    <property type="term" value="P:positive regulation of protein ubiquitination"/>
    <property type="evidence" value="ECO:0007669"/>
    <property type="project" value="TreeGrafter"/>
</dbReference>
<dbReference type="Proteomes" id="UP000245119">
    <property type="component" value="Linkage Group LG6"/>
</dbReference>
<dbReference type="GO" id="GO:0008270">
    <property type="term" value="F:zinc ion binding"/>
    <property type="evidence" value="ECO:0007669"/>
    <property type="project" value="UniProtKB-KW"/>
</dbReference>
<name>A0A2T7P484_POMCA</name>
<dbReference type="AlphaFoldDB" id="A0A2T7P484"/>
<dbReference type="Gene3D" id="1.10.1170.10">
    <property type="entry name" value="Inhibitor Of Apoptosis Protein (2mihbC-IAP-1), Chain A"/>
    <property type="match status" value="2"/>
</dbReference>
<dbReference type="GO" id="GO:0005634">
    <property type="term" value="C:nucleus"/>
    <property type="evidence" value="ECO:0007669"/>
    <property type="project" value="TreeGrafter"/>
</dbReference>
<dbReference type="PANTHER" id="PTHR10044:SF139">
    <property type="entry name" value="DEATH-ASSOCIATED INHIBITOR OF APOPTOSIS 2"/>
    <property type="match status" value="1"/>
</dbReference>
<dbReference type="Pfam" id="PF00653">
    <property type="entry name" value="BIR"/>
    <property type="match status" value="2"/>
</dbReference>
<feature type="compositionally biased region" description="Basic and acidic residues" evidence="4">
    <location>
        <begin position="265"/>
        <end position="288"/>
    </location>
</feature>
<feature type="compositionally biased region" description="Polar residues" evidence="4">
    <location>
        <begin position="236"/>
        <end position="249"/>
    </location>
</feature>
<dbReference type="PROSITE" id="PS50143">
    <property type="entry name" value="BIR_REPEAT_2"/>
    <property type="match status" value="2"/>
</dbReference>
<evidence type="ECO:0000256" key="3">
    <source>
        <dbReference type="ARBA" id="ARBA00022833"/>
    </source>
</evidence>
<dbReference type="GO" id="GO:0061630">
    <property type="term" value="F:ubiquitin protein ligase activity"/>
    <property type="evidence" value="ECO:0007669"/>
    <property type="project" value="TreeGrafter"/>
</dbReference>
<feature type="region of interest" description="Disordered" evidence="4">
    <location>
        <begin position="232"/>
        <end position="290"/>
    </location>
</feature>
<evidence type="ECO:0000256" key="4">
    <source>
        <dbReference type="SAM" id="MobiDB-lite"/>
    </source>
</evidence>
<feature type="compositionally biased region" description="Polar residues" evidence="4">
    <location>
        <begin position="408"/>
        <end position="428"/>
    </location>
</feature>
<dbReference type="InterPro" id="IPR001370">
    <property type="entry name" value="BIR_rpt"/>
</dbReference>
<gene>
    <name evidence="5" type="ORF">C0Q70_10822</name>
</gene>
<keyword evidence="1" id="KW-0479">Metal-binding</keyword>
<reference evidence="5 6" key="1">
    <citation type="submission" date="2018-04" db="EMBL/GenBank/DDBJ databases">
        <title>The genome of golden apple snail Pomacea canaliculata provides insight into stress tolerance and invasive adaptation.</title>
        <authorList>
            <person name="Liu C."/>
            <person name="Liu B."/>
            <person name="Ren Y."/>
            <person name="Zhang Y."/>
            <person name="Wang H."/>
            <person name="Li S."/>
            <person name="Jiang F."/>
            <person name="Yin L."/>
            <person name="Zhang G."/>
            <person name="Qian W."/>
            <person name="Fan W."/>
        </authorList>
    </citation>
    <scope>NUCLEOTIDE SEQUENCE [LARGE SCALE GENOMIC DNA]</scope>
    <source>
        <strain evidence="5">SZHN2017</strain>
        <tissue evidence="5">Muscle</tissue>
    </source>
</reference>